<keyword evidence="1" id="KW-0863">Zinc-finger</keyword>
<evidence type="ECO:0000256" key="2">
    <source>
        <dbReference type="SAM" id="MobiDB-lite"/>
    </source>
</evidence>
<protein>
    <submittedName>
        <fullName evidence="4">Serine/threonine protein kinase SRPK1</fullName>
    </submittedName>
</protein>
<keyword evidence="5" id="KW-1185">Reference proteome</keyword>
<dbReference type="PROSITE" id="PS50158">
    <property type="entry name" value="ZF_CCHC"/>
    <property type="match status" value="1"/>
</dbReference>
<feature type="region of interest" description="Disordered" evidence="2">
    <location>
        <begin position="107"/>
        <end position="128"/>
    </location>
</feature>
<evidence type="ECO:0000256" key="1">
    <source>
        <dbReference type="PROSITE-ProRule" id="PRU00047"/>
    </source>
</evidence>
<feature type="compositionally biased region" description="Low complexity" evidence="2">
    <location>
        <begin position="107"/>
        <end position="122"/>
    </location>
</feature>
<dbReference type="GO" id="GO:0003676">
    <property type="term" value="F:nucleic acid binding"/>
    <property type="evidence" value="ECO:0007669"/>
    <property type="project" value="InterPro"/>
</dbReference>
<dbReference type="InterPro" id="IPR036875">
    <property type="entry name" value="Znf_CCHC_sf"/>
</dbReference>
<feature type="non-terminal residue" evidence="4">
    <location>
        <position position="1"/>
    </location>
</feature>
<name>A0A392QTS0_9FABA</name>
<dbReference type="EMBL" id="LXQA010156596">
    <property type="protein sequence ID" value="MCI26980.1"/>
    <property type="molecule type" value="Genomic_DNA"/>
</dbReference>
<dbReference type="GO" id="GO:0004674">
    <property type="term" value="F:protein serine/threonine kinase activity"/>
    <property type="evidence" value="ECO:0007669"/>
    <property type="project" value="UniProtKB-KW"/>
</dbReference>
<evidence type="ECO:0000313" key="5">
    <source>
        <dbReference type="Proteomes" id="UP000265520"/>
    </source>
</evidence>
<sequence>AEDKSDDEMAMIIRRFQQWNRKNNISNRGSGSKEGEQLKCYNCSKTGHFIADCLEFSFKDKEKKSNSWKENFKSKVRKILMATWEDLDKITDGDDEEEANLALIAIASSGESSDSEAESSSYEFDDQK</sequence>
<dbReference type="Gene3D" id="4.10.60.10">
    <property type="entry name" value="Zinc finger, CCHC-type"/>
    <property type="match status" value="1"/>
</dbReference>
<dbReference type="SUPFAM" id="SSF57756">
    <property type="entry name" value="Retrovirus zinc finger-like domains"/>
    <property type="match status" value="1"/>
</dbReference>
<keyword evidence="4" id="KW-0808">Transferase</keyword>
<keyword evidence="1" id="KW-0862">Zinc</keyword>
<dbReference type="GO" id="GO:0008270">
    <property type="term" value="F:zinc ion binding"/>
    <property type="evidence" value="ECO:0007669"/>
    <property type="project" value="UniProtKB-KW"/>
</dbReference>
<proteinExistence type="predicted"/>
<evidence type="ECO:0000259" key="3">
    <source>
        <dbReference type="PROSITE" id="PS50158"/>
    </source>
</evidence>
<dbReference type="Pfam" id="PF00098">
    <property type="entry name" value="zf-CCHC"/>
    <property type="match status" value="1"/>
</dbReference>
<comment type="caution">
    <text evidence="4">The sequence shown here is derived from an EMBL/GenBank/DDBJ whole genome shotgun (WGS) entry which is preliminary data.</text>
</comment>
<keyword evidence="4" id="KW-0418">Kinase</keyword>
<reference evidence="4 5" key="1">
    <citation type="journal article" date="2018" name="Front. Plant Sci.">
        <title>Red Clover (Trifolium pratense) and Zigzag Clover (T. medium) - A Picture of Genomic Similarities and Differences.</title>
        <authorList>
            <person name="Dluhosova J."/>
            <person name="Istvanek J."/>
            <person name="Nedelnik J."/>
            <person name="Repkova J."/>
        </authorList>
    </citation>
    <scope>NUCLEOTIDE SEQUENCE [LARGE SCALE GENOMIC DNA]</scope>
    <source>
        <strain evidence="5">cv. 10/8</strain>
        <tissue evidence="4">Leaf</tissue>
    </source>
</reference>
<evidence type="ECO:0000313" key="4">
    <source>
        <dbReference type="EMBL" id="MCI26980.1"/>
    </source>
</evidence>
<keyword evidence="1" id="KW-0479">Metal-binding</keyword>
<feature type="domain" description="CCHC-type" evidence="3">
    <location>
        <begin position="39"/>
        <end position="53"/>
    </location>
</feature>
<accession>A0A392QTS0</accession>
<dbReference type="SMART" id="SM00343">
    <property type="entry name" value="ZnF_C2HC"/>
    <property type="match status" value="1"/>
</dbReference>
<organism evidence="4 5">
    <name type="scientific">Trifolium medium</name>
    <dbReference type="NCBI Taxonomy" id="97028"/>
    <lineage>
        <taxon>Eukaryota</taxon>
        <taxon>Viridiplantae</taxon>
        <taxon>Streptophyta</taxon>
        <taxon>Embryophyta</taxon>
        <taxon>Tracheophyta</taxon>
        <taxon>Spermatophyta</taxon>
        <taxon>Magnoliopsida</taxon>
        <taxon>eudicotyledons</taxon>
        <taxon>Gunneridae</taxon>
        <taxon>Pentapetalae</taxon>
        <taxon>rosids</taxon>
        <taxon>fabids</taxon>
        <taxon>Fabales</taxon>
        <taxon>Fabaceae</taxon>
        <taxon>Papilionoideae</taxon>
        <taxon>50 kb inversion clade</taxon>
        <taxon>NPAAA clade</taxon>
        <taxon>Hologalegina</taxon>
        <taxon>IRL clade</taxon>
        <taxon>Trifolieae</taxon>
        <taxon>Trifolium</taxon>
    </lineage>
</organism>
<dbReference type="InterPro" id="IPR001878">
    <property type="entry name" value="Znf_CCHC"/>
</dbReference>
<dbReference type="AlphaFoldDB" id="A0A392QTS0"/>
<dbReference type="Proteomes" id="UP000265520">
    <property type="component" value="Unassembled WGS sequence"/>
</dbReference>
<keyword evidence="4" id="KW-0723">Serine/threonine-protein kinase</keyword>